<dbReference type="PANTHER" id="PTHR13420">
    <property type="entry name" value="UPF0235 PROTEIN C15ORF40"/>
    <property type="match status" value="1"/>
</dbReference>
<dbReference type="Proteomes" id="UP000001488">
    <property type="component" value="Chromosome"/>
</dbReference>
<dbReference type="HAMAP" id="MF_00634">
    <property type="entry name" value="UPF0235"/>
    <property type="match status" value="1"/>
</dbReference>
<dbReference type="PaxDb" id="593117-TGAM_1666"/>
<protein>
    <recommendedName>
        <fullName evidence="2">UPF0235 protein TGAM_1666</fullName>
    </recommendedName>
</protein>
<dbReference type="STRING" id="593117.TGAM_1666"/>
<reference evidence="3 4" key="1">
    <citation type="journal article" date="2007" name="Genome Biol.">
        <title>Genome analysis and genome-wide proteomics of Thermococcus gammatolerans, the most radioresistant organism known amongst the Archaea.</title>
        <authorList>
            <person name="Zivanovic Y."/>
            <person name="Armengaud J."/>
            <person name="Lagorce A."/>
            <person name="Leplat C."/>
            <person name="Guerin P."/>
            <person name="Dutertre M."/>
            <person name="Anthouard V."/>
            <person name="Forterre P."/>
            <person name="Wincker P."/>
            <person name="Confalonieri F."/>
        </authorList>
    </citation>
    <scope>NUCLEOTIDE SEQUENCE [LARGE SCALE GENOMIC DNA]</scope>
    <source>
        <strain evidence="4">DSM 15229 / JCM 11827 / EJ3</strain>
    </source>
</reference>
<evidence type="ECO:0000256" key="2">
    <source>
        <dbReference type="HAMAP-Rule" id="MF_00634"/>
    </source>
</evidence>
<name>C5A7F6_THEGJ</name>
<dbReference type="InterPro" id="IPR036591">
    <property type="entry name" value="YggU-like_sf"/>
</dbReference>
<evidence type="ECO:0000256" key="1">
    <source>
        <dbReference type="ARBA" id="ARBA00010364"/>
    </source>
</evidence>
<dbReference type="Pfam" id="PF02594">
    <property type="entry name" value="DUF167"/>
    <property type="match status" value="1"/>
</dbReference>
<comment type="similarity">
    <text evidence="1 2">Belongs to the UPF0235 family.</text>
</comment>
<dbReference type="InterPro" id="IPR003746">
    <property type="entry name" value="DUF167"/>
</dbReference>
<dbReference type="NCBIfam" id="TIGR00251">
    <property type="entry name" value="DUF167 family protein"/>
    <property type="match status" value="1"/>
</dbReference>
<dbReference type="PATRIC" id="fig|593117.10.peg.1672"/>
<dbReference type="SMART" id="SM01152">
    <property type="entry name" value="DUF167"/>
    <property type="match status" value="1"/>
</dbReference>
<keyword evidence="4" id="KW-1185">Reference proteome</keyword>
<dbReference type="PANTHER" id="PTHR13420:SF7">
    <property type="entry name" value="UPF0235 PROTEIN C15ORF40"/>
    <property type="match status" value="1"/>
</dbReference>
<dbReference type="GO" id="GO:0005737">
    <property type="term" value="C:cytoplasm"/>
    <property type="evidence" value="ECO:0007669"/>
    <property type="project" value="TreeGrafter"/>
</dbReference>
<dbReference type="Gene3D" id="3.30.1200.10">
    <property type="entry name" value="YggU-like"/>
    <property type="match status" value="1"/>
</dbReference>
<dbReference type="AlphaFoldDB" id="C5A7F6"/>
<proteinExistence type="inferred from homology"/>
<evidence type="ECO:0000313" key="4">
    <source>
        <dbReference type="Proteomes" id="UP000001488"/>
    </source>
</evidence>
<dbReference type="HOGENOM" id="CLU_130694_6_1_2"/>
<dbReference type="SUPFAM" id="SSF69786">
    <property type="entry name" value="YggU-like"/>
    <property type="match status" value="1"/>
</dbReference>
<organism evidence="3 4">
    <name type="scientific">Thermococcus gammatolerans (strain DSM 15229 / JCM 11827 / EJ3)</name>
    <dbReference type="NCBI Taxonomy" id="593117"/>
    <lineage>
        <taxon>Archaea</taxon>
        <taxon>Methanobacteriati</taxon>
        <taxon>Methanobacteriota</taxon>
        <taxon>Thermococci</taxon>
        <taxon>Thermococcales</taxon>
        <taxon>Thermococcaceae</taxon>
        <taxon>Thermococcus</taxon>
    </lineage>
</organism>
<sequence length="124" mass="14197">MSLVRLDYERPHEEGWERSLKRLSHWGQGGEMKFLKETKDGTLLLVYVQPKAKKNEIEGIDEWRGRLKVKVKAPPVGGKANKELVKFLSKVLGAEVELVRGETSREKDLLVRMSAEDVKKRLGL</sequence>
<dbReference type="eggNOG" id="arCOG04058">
    <property type="taxonomic scope" value="Archaea"/>
</dbReference>
<gene>
    <name evidence="3" type="ordered locus">TGAM_1666</name>
</gene>
<dbReference type="KEGG" id="tga:TGAM_1666"/>
<dbReference type="EMBL" id="CP001398">
    <property type="protein sequence ID" value="ACS34168.1"/>
    <property type="molecule type" value="Genomic_DNA"/>
</dbReference>
<accession>C5A7F6</accession>
<evidence type="ECO:0000313" key="3">
    <source>
        <dbReference type="EMBL" id="ACS34168.1"/>
    </source>
</evidence>